<feature type="region of interest" description="Disordered" evidence="5">
    <location>
        <begin position="672"/>
        <end position="694"/>
    </location>
</feature>
<feature type="compositionally biased region" description="Low complexity" evidence="5">
    <location>
        <begin position="496"/>
        <end position="510"/>
    </location>
</feature>
<dbReference type="Pfam" id="PF08590">
    <property type="entry name" value="DUF1771"/>
    <property type="match status" value="1"/>
</dbReference>
<dbReference type="InterPro" id="IPR000571">
    <property type="entry name" value="Znf_CCCH"/>
</dbReference>
<feature type="zinc finger region" description="C3H1-type" evidence="4">
    <location>
        <begin position="411"/>
        <end position="438"/>
    </location>
</feature>
<name>A0A9P6QBS2_9FUNG</name>
<evidence type="ECO:0000313" key="8">
    <source>
        <dbReference type="EMBL" id="KAG0262417.1"/>
    </source>
</evidence>
<dbReference type="PANTHER" id="PTHR46651:SF1">
    <property type="entry name" value="SMALL MUTS RELATED FAMILY PROTEIN"/>
    <property type="match status" value="1"/>
</dbReference>
<feature type="compositionally biased region" description="Low complexity" evidence="5">
    <location>
        <begin position="676"/>
        <end position="692"/>
    </location>
</feature>
<evidence type="ECO:0000256" key="4">
    <source>
        <dbReference type="PROSITE-ProRule" id="PRU00723"/>
    </source>
</evidence>
<feature type="compositionally biased region" description="Acidic residues" evidence="5">
    <location>
        <begin position="187"/>
        <end position="211"/>
    </location>
</feature>
<keyword evidence="2 4" id="KW-0863">Zinc-finger</keyword>
<feature type="domain" description="C3H1-type" evidence="6">
    <location>
        <begin position="387"/>
        <end position="410"/>
    </location>
</feature>
<sequence>MATWISNFLAKLHLDRSAEHFILEVLYNNTLTEEEKSASIFAFFEQSGKSANVNLQDAVSELFAQYQRNGLYMLVAREYYPPVQPQPQRPSTQLRPPVKEFVPRSVSVLASEQRQDEVSEDDAEIYGVDPTKAKAGESPQGSGDAWARIDDDDDGSKGDQGEGGGGLANDREVFRVPTSQIYGEHGEEQEGEEYGDYEGDGYEDEDYYDEDGYNLQYHQGQEQGWIEDPDEHDEFDPFAPPSADDMHVLQSVQGYSPFAGYAPPTMPNQNASESYEGYYNPYDSQYQYQYQYQHPYGEQQEQQQQQQQAETQDMTPLEMLQQILADMKPEQIEQAFEENGHDMDAALSAIIAKRQLVAAGSHQQQGTAASAGGVMDPLQQFIPKGDPRATQTCRFFLQGKCFRKDCWYSHDLDAMVCRFWLKGECFKGASCEFSHGLDAGKLTEVVEVEPVRQQALPSMDEWDFPSLSSPAKPTVSKKGGNKCNGGPAASSQVSKPTTTTATSDTPNDSAVDGLAKDLATKAHISGAPPSTASATPKPLTLSYSATASKAASKPLTRLRSSRGHDDPDDNSSSPSSSSAASSSQHPRFNLSLAPSSVPWLETGSTLNQQYLKARKRASEYAAARNRCFEMATQAYLRNDGATASRYSAEGRQYNEKMMATHREASQQIFTTRNARTTTTTKGGGDSSSSSGGVQRNETWIDLHGLHVEESLVFLDQFMEKLENEVYTGVVYVVTGTGHHSTLGLAKVRRAVLEWLADWGYLHKEISVDGVHGGLVAVQVIKGRA</sequence>
<dbReference type="InterPro" id="IPR036063">
    <property type="entry name" value="Smr_dom_sf"/>
</dbReference>
<evidence type="ECO:0000256" key="2">
    <source>
        <dbReference type="ARBA" id="ARBA00022771"/>
    </source>
</evidence>
<organism evidence="8 9">
    <name type="scientific">Actinomortierella ambigua</name>
    <dbReference type="NCBI Taxonomy" id="1343610"/>
    <lineage>
        <taxon>Eukaryota</taxon>
        <taxon>Fungi</taxon>
        <taxon>Fungi incertae sedis</taxon>
        <taxon>Mucoromycota</taxon>
        <taxon>Mortierellomycotina</taxon>
        <taxon>Mortierellomycetes</taxon>
        <taxon>Mortierellales</taxon>
        <taxon>Mortierellaceae</taxon>
        <taxon>Actinomortierella</taxon>
    </lineage>
</organism>
<dbReference type="OrthoDB" id="3247158at2759"/>
<evidence type="ECO:0000256" key="1">
    <source>
        <dbReference type="ARBA" id="ARBA00022723"/>
    </source>
</evidence>
<dbReference type="SUPFAM" id="SSF90229">
    <property type="entry name" value="CCCH zinc finger"/>
    <property type="match status" value="1"/>
</dbReference>
<evidence type="ECO:0000256" key="5">
    <source>
        <dbReference type="SAM" id="MobiDB-lite"/>
    </source>
</evidence>
<dbReference type="Gene3D" id="4.10.1000.10">
    <property type="entry name" value="Zinc finger, CCCH-type"/>
    <property type="match status" value="1"/>
</dbReference>
<comment type="caution">
    <text evidence="8">The sequence shown here is derived from an EMBL/GenBank/DDBJ whole genome shotgun (WGS) entry which is preliminary data.</text>
</comment>
<dbReference type="InterPro" id="IPR013899">
    <property type="entry name" value="DUF1771"/>
</dbReference>
<dbReference type="SUPFAM" id="SSF160443">
    <property type="entry name" value="SMR domain-like"/>
    <property type="match status" value="1"/>
</dbReference>
<dbReference type="PROSITE" id="PS50828">
    <property type="entry name" value="SMR"/>
    <property type="match status" value="1"/>
</dbReference>
<dbReference type="InterPro" id="IPR053242">
    <property type="entry name" value="PAM2-like_domain"/>
</dbReference>
<accession>A0A9P6QBS2</accession>
<evidence type="ECO:0000259" key="6">
    <source>
        <dbReference type="PROSITE" id="PS50103"/>
    </source>
</evidence>
<dbReference type="GO" id="GO:0008270">
    <property type="term" value="F:zinc ion binding"/>
    <property type="evidence" value="ECO:0007669"/>
    <property type="project" value="UniProtKB-KW"/>
</dbReference>
<dbReference type="InterPro" id="IPR036855">
    <property type="entry name" value="Znf_CCCH_sf"/>
</dbReference>
<feature type="compositionally biased region" description="Low complexity" evidence="5">
    <location>
        <begin position="570"/>
        <end position="583"/>
    </location>
</feature>
<dbReference type="InterPro" id="IPR002625">
    <property type="entry name" value="Smr_dom"/>
</dbReference>
<evidence type="ECO:0000256" key="3">
    <source>
        <dbReference type="ARBA" id="ARBA00022833"/>
    </source>
</evidence>
<feature type="domain" description="C3H1-type" evidence="6">
    <location>
        <begin position="411"/>
        <end position="438"/>
    </location>
</feature>
<keyword evidence="9" id="KW-1185">Reference proteome</keyword>
<feature type="region of interest" description="Disordered" evidence="5">
    <location>
        <begin position="545"/>
        <end position="589"/>
    </location>
</feature>
<reference evidence="8" key="1">
    <citation type="journal article" date="2020" name="Fungal Divers.">
        <title>Resolving the Mortierellaceae phylogeny through synthesis of multi-gene phylogenetics and phylogenomics.</title>
        <authorList>
            <person name="Vandepol N."/>
            <person name="Liber J."/>
            <person name="Desiro A."/>
            <person name="Na H."/>
            <person name="Kennedy M."/>
            <person name="Barry K."/>
            <person name="Grigoriev I.V."/>
            <person name="Miller A.N."/>
            <person name="O'Donnell K."/>
            <person name="Stajich J.E."/>
            <person name="Bonito G."/>
        </authorList>
    </citation>
    <scope>NUCLEOTIDE SEQUENCE</scope>
    <source>
        <strain evidence="8">BC1065</strain>
    </source>
</reference>
<dbReference type="CDD" id="cd14279">
    <property type="entry name" value="CUE"/>
    <property type="match status" value="1"/>
</dbReference>
<dbReference type="EMBL" id="JAAAJB010000188">
    <property type="protein sequence ID" value="KAG0262417.1"/>
    <property type="molecule type" value="Genomic_DNA"/>
</dbReference>
<dbReference type="AlphaFoldDB" id="A0A9P6QBS2"/>
<dbReference type="Pfam" id="PF01713">
    <property type="entry name" value="Smr"/>
    <property type="match status" value="1"/>
</dbReference>
<feature type="region of interest" description="Disordered" evidence="5">
    <location>
        <begin position="457"/>
        <end position="511"/>
    </location>
</feature>
<feature type="domain" description="Smr" evidence="7">
    <location>
        <begin position="700"/>
        <end position="780"/>
    </location>
</feature>
<keyword evidence="1 4" id="KW-0479">Metal-binding</keyword>
<dbReference type="Gene3D" id="3.30.1370.110">
    <property type="match status" value="1"/>
</dbReference>
<keyword evidence="3 4" id="KW-0862">Zinc</keyword>
<proteinExistence type="predicted"/>
<gene>
    <name evidence="8" type="ORF">DFQ27_002343</name>
</gene>
<dbReference type="SMART" id="SM01162">
    <property type="entry name" value="DUF1771"/>
    <property type="match status" value="1"/>
</dbReference>
<dbReference type="Proteomes" id="UP000807716">
    <property type="component" value="Unassembled WGS sequence"/>
</dbReference>
<evidence type="ECO:0000259" key="7">
    <source>
        <dbReference type="PROSITE" id="PS50828"/>
    </source>
</evidence>
<feature type="region of interest" description="Disordered" evidence="5">
    <location>
        <begin position="109"/>
        <end position="211"/>
    </location>
</feature>
<dbReference type="PROSITE" id="PS50103">
    <property type="entry name" value="ZF_C3H1"/>
    <property type="match status" value="2"/>
</dbReference>
<dbReference type="SMART" id="SM00463">
    <property type="entry name" value="SMR"/>
    <property type="match status" value="1"/>
</dbReference>
<dbReference type="SMART" id="SM00356">
    <property type="entry name" value="ZnF_C3H1"/>
    <property type="match status" value="2"/>
</dbReference>
<evidence type="ECO:0000313" key="9">
    <source>
        <dbReference type="Proteomes" id="UP000807716"/>
    </source>
</evidence>
<protein>
    <submittedName>
        <fullName evidence="8">Uncharacterized protein</fullName>
    </submittedName>
</protein>
<feature type="zinc finger region" description="C3H1-type" evidence="4">
    <location>
        <begin position="387"/>
        <end position="410"/>
    </location>
</feature>
<dbReference type="PANTHER" id="PTHR46651">
    <property type="entry name" value="POLYADENYLATE-BINDING PROTEIN-INTERACTING PROTEIN 7"/>
    <property type="match status" value="1"/>
</dbReference>